<evidence type="ECO:0000259" key="13">
    <source>
        <dbReference type="PROSITE" id="PS50240"/>
    </source>
</evidence>
<keyword evidence="11" id="KW-0472">Membrane</keyword>
<dbReference type="Gene3D" id="2.40.10.10">
    <property type="entry name" value="Trypsin-like serine proteases"/>
    <property type="match status" value="3"/>
</dbReference>
<keyword evidence="5" id="KW-0378">Hydrolase</keyword>
<evidence type="ECO:0000256" key="10">
    <source>
        <dbReference type="ARBA" id="ARBA00038868"/>
    </source>
</evidence>
<feature type="transmembrane region" description="Helical" evidence="11">
    <location>
        <begin position="263"/>
        <end position="283"/>
    </location>
</feature>
<name>A0A9Q0BQJ9_9MUSC</name>
<keyword evidence="6" id="KW-0720">Serine protease</keyword>
<dbReference type="InterPro" id="IPR043504">
    <property type="entry name" value="Peptidase_S1_PA_chymotrypsin"/>
</dbReference>
<keyword evidence="11" id="KW-1133">Transmembrane helix</keyword>
<dbReference type="AlphaFoldDB" id="A0A9Q0BQJ9"/>
<dbReference type="PANTHER" id="PTHR24276">
    <property type="entry name" value="POLYSERASE-RELATED"/>
    <property type="match status" value="1"/>
</dbReference>
<dbReference type="Pfam" id="PF00089">
    <property type="entry name" value="Trypsin"/>
    <property type="match status" value="1"/>
</dbReference>
<gene>
    <name evidence="14" type="ORF">M5D96_006885</name>
</gene>
<dbReference type="EC" id="3.4.21.4" evidence="10"/>
<feature type="domain" description="Peptidase S1" evidence="13">
    <location>
        <begin position="54"/>
        <end position="251"/>
    </location>
</feature>
<evidence type="ECO:0000256" key="7">
    <source>
        <dbReference type="ARBA" id="ARBA00023145"/>
    </source>
</evidence>
<dbReference type="SUPFAM" id="SSF50494">
    <property type="entry name" value="Trypsin-like serine proteases"/>
    <property type="match status" value="1"/>
</dbReference>
<dbReference type="PANTHER" id="PTHR24276:SF91">
    <property type="entry name" value="AT26814P-RELATED"/>
    <property type="match status" value="1"/>
</dbReference>
<dbReference type="Proteomes" id="UP001059596">
    <property type="component" value="Unassembled WGS sequence"/>
</dbReference>
<dbReference type="GO" id="GO:0005576">
    <property type="term" value="C:extracellular region"/>
    <property type="evidence" value="ECO:0007669"/>
    <property type="project" value="UniProtKB-SubCell"/>
</dbReference>
<evidence type="ECO:0000256" key="4">
    <source>
        <dbReference type="ARBA" id="ARBA00022729"/>
    </source>
</evidence>
<evidence type="ECO:0000313" key="15">
    <source>
        <dbReference type="Proteomes" id="UP001059596"/>
    </source>
</evidence>
<dbReference type="PROSITE" id="PS50240">
    <property type="entry name" value="TRYPSIN_DOM"/>
    <property type="match status" value="1"/>
</dbReference>
<dbReference type="InterPro" id="IPR001254">
    <property type="entry name" value="Trypsin_dom"/>
</dbReference>
<dbReference type="GO" id="GO:0004252">
    <property type="term" value="F:serine-type endopeptidase activity"/>
    <property type="evidence" value="ECO:0007669"/>
    <property type="project" value="UniProtKB-EC"/>
</dbReference>
<keyword evidence="4 12" id="KW-0732">Signal</keyword>
<evidence type="ECO:0000256" key="1">
    <source>
        <dbReference type="ARBA" id="ARBA00004239"/>
    </source>
</evidence>
<comment type="caution">
    <text evidence="14">The sequence shown here is derived from an EMBL/GenBank/DDBJ whole genome shotgun (WGS) entry which is preliminary data.</text>
</comment>
<comment type="similarity">
    <text evidence="2">Belongs to the peptidase S1 family.</text>
</comment>
<keyword evidence="15" id="KW-1185">Reference proteome</keyword>
<proteinExistence type="inferred from homology"/>
<feature type="signal peptide" evidence="12">
    <location>
        <begin position="1"/>
        <end position="22"/>
    </location>
</feature>
<dbReference type="InterPro" id="IPR009003">
    <property type="entry name" value="Peptidase_S1_PA"/>
</dbReference>
<protein>
    <recommendedName>
        <fullName evidence="10">trypsin</fullName>
        <ecNumber evidence="10">3.4.21.4</ecNumber>
    </recommendedName>
</protein>
<keyword evidence="11" id="KW-0812">Transmembrane</keyword>
<keyword evidence="3" id="KW-0645">Protease</keyword>
<evidence type="ECO:0000256" key="5">
    <source>
        <dbReference type="ARBA" id="ARBA00022801"/>
    </source>
</evidence>
<comment type="subcellular location">
    <subcellularLocation>
        <location evidence="1">Secreted</location>
        <location evidence="1">Extracellular space</location>
    </subcellularLocation>
</comment>
<reference evidence="14" key="1">
    <citation type="journal article" date="2023" name="Genome Biol. Evol.">
        <title>Long-read-based Genome Assembly of Drosophila gunungcola Reveals Fewer Chemosensory Genes in Flower-breeding Species.</title>
        <authorList>
            <person name="Negi A."/>
            <person name="Liao B.Y."/>
            <person name="Yeh S.D."/>
        </authorList>
    </citation>
    <scope>NUCLEOTIDE SEQUENCE</scope>
    <source>
        <strain evidence="14">Sukarami</strain>
    </source>
</reference>
<keyword evidence="7" id="KW-0865">Zymogen</keyword>
<evidence type="ECO:0000256" key="12">
    <source>
        <dbReference type="SAM" id="SignalP"/>
    </source>
</evidence>
<dbReference type="GO" id="GO:0006508">
    <property type="term" value="P:proteolysis"/>
    <property type="evidence" value="ECO:0007669"/>
    <property type="project" value="UniProtKB-KW"/>
</dbReference>
<evidence type="ECO:0000256" key="8">
    <source>
        <dbReference type="ARBA" id="ARBA00023157"/>
    </source>
</evidence>
<evidence type="ECO:0000256" key="6">
    <source>
        <dbReference type="ARBA" id="ARBA00022825"/>
    </source>
</evidence>
<sequence>MNSQNLVGLLLLFLQLPHSGSADPSHNAPSISLNRTKRLTDANFDDESIRLSHFVVSIRTRTARMFFGDNHFCSGVILSPLFVLTSSHCVIETFVTPVKRIMLPDNFTMVNQQDIGLLKLKHALPRNSKHISVARMPLQSPQPGLRCNVMGWGRMFLAGPMASYLLYIDVVTIESRKCAELLKVPTVDLLCAIDDNPFTDQQPCVGDWGSPLMHGSTVYGIVSVIVGCGDDTPSVYTDVYKNIDWIQEKINTDAGSTISVPHLLVYFLIVIFQKWSFSLFIFVGQN</sequence>
<keyword evidence="8" id="KW-1015">Disulfide bond</keyword>
<evidence type="ECO:0000313" key="14">
    <source>
        <dbReference type="EMBL" id="KAI8040942.1"/>
    </source>
</evidence>
<dbReference type="InterPro" id="IPR050430">
    <property type="entry name" value="Peptidase_S1"/>
</dbReference>
<evidence type="ECO:0000256" key="2">
    <source>
        <dbReference type="ARBA" id="ARBA00007664"/>
    </source>
</evidence>
<feature type="chain" id="PRO_5040289286" description="trypsin" evidence="12">
    <location>
        <begin position="23"/>
        <end position="286"/>
    </location>
</feature>
<evidence type="ECO:0000256" key="11">
    <source>
        <dbReference type="SAM" id="Phobius"/>
    </source>
</evidence>
<comment type="catalytic activity">
    <reaction evidence="9">
        <text>Preferential cleavage: Arg-|-Xaa, Lys-|-Xaa.</text>
        <dbReference type="EC" id="3.4.21.4"/>
    </reaction>
</comment>
<dbReference type="SMART" id="SM00020">
    <property type="entry name" value="Tryp_SPc"/>
    <property type="match status" value="1"/>
</dbReference>
<accession>A0A9Q0BQJ9</accession>
<dbReference type="PRINTS" id="PR00722">
    <property type="entry name" value="CHYMOTRYPSIN"/>
</dbReference>
<evidence type="ECO:0000256" key="3">
    <source>
        <dbReference type="ARBA" id="ARBA00022670"/>
    </source>
</evidence>
<evidence type="ECO:0000256" key="9">
    <source>
        <dbReference type="ARBA" id="ARBA00036320"/>
    </source>
</evidence>
<organism evidence="14 15">
    <name type="scientific">Drosophila gunungcola</name>
    <name type="common">fruit fly</name>
    <dbReference type="NCBI Taxonomy" id="103775"/>
    <lineage>
        <taxon>Eukaryota</taxon>
        <taxon>Metazoa</taxon>
        <taxon>Ecdysozoa</taxon>
        <taxon>Arthropoda</taxon>
        <taxon>Hexapoda</taxon>
        <taxon>Insecta</taxon>
        <taxon>Pterygota</taxon>
        <taxon>Neoptera</taxon>
        <taxon>Endopterygota</taxon>
        <taxon>Diptera</taxon>
        <taxon>Brachycera</taxon>
        <taxon>Muscomorpha</taxon>
        <taxon>Ephydroidea</taxon>
        <taxon>Drosophilidae</taxon>
        <taxon>Drosophila</taxon>
        <taxon>Sophophora</taxon>
    </lineage>
</organism>
<dbReference type="InterPro" id="IPR001314">
    <property type="entry name" value="Peptidase_S1A"/>
</dbReference>
<dbReference type="EMBL" id="JAMKOV010000004">
    <property type="protein sequence ID" value="KAI8040942.1"/>
    <property type="molecule type" value="Genomic_DNA"/>
</dbReference>